<evidence type="ECO:0000256" key="1">
    <source>
        <dbReference type="SAM" id="MobiDB-lite"/>
    </source>
</evidence>
<evidence type="ECO:0000313" key="2">
    <source>
        <dbReference type="EMBL" id="WPB04215.1"/>
    </source>
</evidence>
<name>A0ABZ0NXW0_CERBT</name>
<accession>A0ABZ0NXW0</accession>
<dbReference type="EMBL" id="CP134188">
    <property type="protein sequence ID" value="WPB04215.1"/>
    <property type="molecule type" value="Genomic_DNA"/>
</dbReference>
<feature type="region of interest" description="Disordered" evidence="1">
    <location>
        <begin position="320"/>
        <end position="472"/>
    </location>
</feature>
<gene>
    <name evidence="2" type="ORF">RHO25_008860</name>
</gene>
<feature type="region of interest" description="Disordered" evidence="1">
    <location>
        <begin position="38"/>
        <end position="124"/>
    </location>
</feature>
<proteinExistence type="predicted"/>
<feature type="compositionally biased region" description="Polar residues" evidence="1">
    <location>
        <begin position="59"/>
        <end position="68"/>
    </location>
</feature>
<dbReference type="GeneID" id="90644507"/>
<sequence length="563" mass="62148">MALSMVLAQRASHGYKRGCVLTRNKLIRVVDIELYQQRNPSTSPSGMAPNRPNRVGSLYDTTDAQPSEQEIALSKSLANPRIKSLRPQPASRQGHRHDGHPVRDDSLTQAPTAYPPAPPQDYTLWPPVDPAAYERMQQGPAPAQPPPVTNSVDRFEEFLVSLPFEPVDRALADTYDAGKSVAKKVGRAASKGLQRIPQALRRKEPEAHEPVIGNPTLVDWDNPSGHELVSLTRAQAIEPLRAKGWWDTKEDIARRAERDAAAAAAPQNVVLAKAAAQEHSSRRPVTALARQRTAAVLQTATAGWTEEEFAATSHPATLEWERGHVPPSPSPGANGVPEQTEAAPRPATAPKPRRRVVESTWADFQRAAERSDSPPEAPVPEPVVPSEYPRSNGAYEMSKTARKPVPKGNVDKSLPPSPRPESSRRKTFLPPRSSDEGLQSAVPLALRPGTQYRPTYRPVRVEPYVEPDEEDRRTRAAALDMLESRTEEASASVRGKNVRTGEIKAHVHQVHEGKPVDSWHVQHGRASRFTEHLQPRVSDEDDDATNIWKKLEEDAGYAGFRER</sequence>
<evidence type="ECO:0000313" key="3">
    <source>
        <dbReference type="Proteomes" id="UP001302367"/>
    </source>
</evidence>
<reference evidence="2 3" key="1">
    <citation type="submission" date="2023-09" db="EMBL/GenBank/DDBJ databases">
        <title>Complete-Gapless Cercospora beticola genome.</title>
        <authorList>
            <person name="Wyatt N.A."/>
            <person name="Spanner R.E."/>
            <person name="Bolton M.D."/>
        </authorList>
    </citation>
    <scope>NUCLEOTIDE SEQUENCE [LARGE SCALE GENOMIC DNA]</scope>
    <source>
        <strain evidence="2">Cb09-40</strain>
    </source>
</reference>
<keyword evidence="3" id="KW-1185">Reference proteome</keyword>
<dbReference type="Proteomes" id="UP001302367">
    <property type="component" value="Chromosome 5"/>
</dbReference>
<protein>
    <submittedName>
        <fullName evidence="2">Uncharacterized protein</fullName>
    </submittedName>
</protein>
<dbReference type="RefSeq" id="XP_065459182.1">
    <property type="nucleotide sequence ID" value="XM_065603110.1"/>
</dbReference>
<organism evidence="2 3">
    <name type="scientific">Cercospora beticola</name>
    <name type="common">Sugarbeet leaf spot fungus</name>
    <dbReference type="NCBI Taxonomy" id="122368"/>
    <lineage>
        <taxon>Eukaryota</taxon>
        <taxon>Fungi</taxon>
        <taxon>Dikarya</taxon>
        <taxon>Ascomycota</taxon>
        <taxon>Pezizomycotina</taxon>
        <taxon>Dothideomycetes</taxon>
        <taxon>Dothideomycetidae</taxon>
        <taxon>Mycosphaerellales</taxon>
        <taxon>Mycosphaerellaceae</taxon>
        <taxon>Cercospora</taxon>
    </lineage>
</organism>